<dbReference type="EMBL" id="SRZB01000002">
    <property type="protein sequence ID" value="TGY00332.1"/>
    <property type="molecule type" value="Genomic_DNA"/>
</dbReference>
<dbReference type="Proteomes" id="UP000307720">
    <property type="component" value="Unassembled WGS sequence"/>
</dbReference>
<accession>A0AC61R2A5</accession>
<gene>
    <name evidence="1" type="ORF">E5357_02180</name>
</gene>
<keyword evidence="2" id="KW-1185">Reference proteome</keyword>
<evidence type="ECO:0000313" key="2">
    <source>
        <dbReference type="Proteomes" id="UP000307720"/>
    </source>
</evidence>
<reference evidence="1" key="1">
    <citation type="submission" date="2019-04" db="EMBL/GenBank/DDBJ databases">
        <title>Microbes associate with the intestines of laboratory mice.</title>
        <authorList>
            <person name="Navarre W."/>
            <person name="Wong E."/>
            <person name="Huang K."/>
            <person name="Tropini C."/>
            <person name="Ng K."/>
            <person name="Yu B."/>
        </authorList>
    </citation>
    <scope>NUCLEOTIDE SEQUENCE</scope>
    <source>
        <strain evidence="1">NM72_1-8</strain>
    </source>
</reference>
<comment type="caution">
    <text evidence="1">The sequence shown here is derived from an EMBL/GenBank/DDBJ whole genome shotgun (WGS) entry which is preliminary data.</text>
</comment>
<evidence type="ECO:0000313" key="1">
    <source>
        <dbReference type="EMBL" id="TGY00332.1"/>
    </source>
</evidence>
<sequence>MAASFALPSKIAYAAENGWVIEGSAHYYYKNGIQVRGLQKIGKYKYYFHLKTGKMLKSKWKQIDNNYYFFKSNGRMAKNQWISKKYYVDSKGVRVTNRWIKNKFVGEDGRWIKNFKGGWQQIGGKWYYYTSKGKKKTGWLTYKGSRYYLDANGVRVTKMQRIKKKDYYFTKKGVLQNNGWVKTGKWYYHADAKGILDTRERINAKSMYAATQIEYNTGTLKIRLQRFQNYGTTYWTARVTISNISQMKAALSYGTYGGTRQTTSNAVAQNRAVIGINGSAFSYSSGKPGFDAVMLKNGTIYNKALGTSYSLMAISRDGTMFSPSQGLSAVQLKKGGVRDTFNFGPILLRDGKPASLYDQGYPQVYASPDMTGPYPRSAAGMIRPGEYVLLVCNAPGLTLAQMRTIFRQHGCTYAYNMDGGGSATMAYRGYIMNNPTDGTERPCGDFLLFGE</sequence>
<protein>
    <submittedName>
        <fullName evidence="1">Uncharacterized protein</fullName>
    </submittedName>
</protein>
<organism evidence="1 2">
    <name type="scientific">Hominisplanchenecus murintestinalis</name>
    <dbReference type="NCBI Taxonomy" id="2941517"/>
    <lineage>
        <taxon>Bacteria</taxon>
        <taxon>Bacillati</taxon>
        <taxon>Bacillota</taxon>
        <taxon>Clostridia</taxon>
        <taxon>Lachnospirales</taxon>
        <taxon>Lachnospiraceae</taxon>
        <taxon>Hominisplanchenecus</taxon>
    </lineage>
</organism>
<name>A0AC61R2A5_9FIRM</name>
<proteinExistence type="predicted"/>